<dbReference type="Gene3D" id="1.10.510.10">
    <property type="entry name" value="Transferase(Phosphotransferase) domain 1"/>
    <property type="match status" value="1"/>
</dbReference>
<dbReference type="PANTHER" id="PTHR24347">
    <property type="entry name" value="SERINE/THREONINE-PROTEIN KINASE"/>
    <property type="match status" value="1"/>
</dbReference>
<gene>
    <name evidence="6" type="ORF">CYLTODRAFT_420250</name>
</gene>
<keyword evidence="2 3" id="KW-0067">ATP-binding</keyword>
<organism evidence="6 7">
    <name type="scientific">Cylindrobasidium torrendii FP15055 ss-10</name>
    <dbReference type="NCBI Taxonomy" id="1314674"/>
    <lineage>
        <taxon>Eukaryota</taxon>
        <taxon>Fungi</taxon>
        <taxon>Dikarya</taxon>
        <taxon>Basidiomycota</taxon>
        <taxon>Agaricomycotina</taxon>
        <taxon>Agaricomycetes</taxon>
        <taxon>Agaricomycetidae</taxon>
        <taxon>Agaricales</taxon>
        <taxon>Marasmiineae</taxon>
        <taxon>Physalacriaceae</taxon>
        <taxon>Cylindrobasidium</taxon>
    </lineage>
</organism>
<dbReference type="Pfam" id="PF00069">
    <property type="entry name" value="Pkinase"/>
    <property type="match status" value="1"/>
</dbReference>
<keyword evidence="4" id="KW-0723">Serine/threonine-protein kinase</keyword>
<dbReference type="InterPro" id="IPR000719">
    <property type="entry name" value="Prot_kinase_dom"/>
</dbReference>
<dbReference type="OrthoDB" id="40902at2759"/>
<dbReference type="GO" id="GO:0004674">
    <property type="term" value="F:protein serine/threonine kinase activity"/>
    <property type="evidence" value="ECO:0007669"/>
    <property type="project" value="UniProtKB-KW"/>
</dbReference>
<dbReference type="PROSITE" id="PS50011">
    <property type="entry name" value="PROTEIN_KINASE_DOM"/>
    <property type="match status" value="1"/>
</dbReference>
<dbReference type="STRING" id="1314674.A0A0D7BIN5"/>
<evidence type="ECO:0000256" key="2">
    <source>
        <dbReference type="ARBA" id="ARBA00022840"/>
    </source>
</evidence>
<dbReference type="FunFam" id="1.10.510.10:FF:000571">
    <property type="entry name" value="Maternal embryonic leucine zipper kinase"/>
    <property type="match status" value="1"/>
</dbReference>
<dbReference type="EMBL" id="KN880476">
    <property type="protein sequence ID" value="KIY69939.1"/>
    <property type="molecule type" value="Genomic_DNA"/>
</dbReference>
<keyword evidence="7" id="KW-1185">Reference proteome</keyword>
<dbReference type="PROSITE" id="PS00107">
    <property type="entry name" value="PROTEIN_KINASE_ATP"/>
    <property type="match status" value="1"/>
</dbReference>
<dbReference type="InterPro" id="IPR017441">
    <property type="entry name" value="Protein_kinase_ATP_BS"/>
</dbReference>
<dbReference type="SUPFAM" id="SSF56112">
    <property type="entry name" value="Protein kinase-like (PK-like)"/>
    <property type="match status" value="1"/>
</dbReference>
<evidence type="ECO:0000256" key="3">
    <source>
        <dbReference type="PROSITE-ProRule" id="PRU10141"/>
    </source>
</evidence>
<dbReference type="PROSITE" id="PS00108">
    <property type="entry name" value="PROTEIN_KINASE_ST"/>
    <property type="match status" value="1"/>
</dbReference>
<dbReference type="FunFam" id="3.30.200.20:FF:000153">
    <property type="entry name" value="Calcium/calmodulin-dependent protein kinase type I"/>
    <property type="match status" value="1"/>
</dbReference>
<keyword evidence="1 3" id="KW-0547">Nucleotide-binding</keyword>
<evidence type="ECO:0000313" key="7">
    <source>
        <dbReference type="Proteomes" id="UP000054007"/>
    </source>
</evidence>
<reference evidence="6 7" key="1">
    <citation type="journal article" date="2015" name="Fungal Genet. Biol.">
        <title>Evolution of novel wood decay mechanisms in Agaricales revealed by the genome sequences of Fistulina hepatica and Cylindrobasidium torrendii.</title>
        <authorList>
            <person name="Floudas D."/>
            <person name="Held B.W."/>
            <person name="Riley R."/>
            <person name="Nagy L.G."/>
            <person name="Koehler G."/>
            <person name="Ransdell A.S."/>
            <person name="Younus H."/>
            <person name="Chow J."/>
            <person name="Chiniquy J."/>
            <person name="Lipzen A."/>
            <person name="Tritt A."/>
            <person name="Sun H."/>
            <person name="Haridas S."/>
            <person name="LaButti K."/>
            <person name="Ohm R.A."/>
            <person name="Kues U."/>
            <person name="Blanchette R.A."/>
            <person name="Grigoriev I.V."/>
            <person name="Minto R.E."/>
            <person name="Hibbett D.S."/>
        </authorList>
    </citation>
    <scope>NUCLEOTIDE SEQUENCE [LARGE SCALE GENOMIC DNA]</scope>
    <source>
        <strain evidence="6 7">FP15055 ss-10</strain>
    </source>
</reference>
<evidence type="ECO:0000313" key="6">
    <source>
        <dbReference type="EMBL" id="KIY69939.1"/>
    </source>
</evidence>
<name>A0A0D7BIN5_9AGAR</name>
<protein>
    <submittedName>
        <fullName evidence="6">Pkinase-domain-containing protein</fullName>
    </submittedName>
</protein>
<feature type="domain" description="Protein kinase" evidence="5">
    <location>
        <begin position="11"/>
        <end position="272"/>
    </location>
</feature>
<evidence type="ECO:0000259" key="5">
    <source>
        <dbReference type="PROSITE" id="PS50011"/>
    </source>
</evidence>
<dbReference type="SMART" id="SM00220">
    <property type="entry name" value="S_TKc"/>
    <property type="match status" value="1"/>
</dbReference>
<dbReference type="Gene3D" id="3.30.200.20">
    <property type="entry name" value="Phosphorylase Kinase, domain 1"/>
    <property type="match status" value="1"/>
</dbReference>
<dbReference type="InterPro" id="IPR008271">
    <property type="entry name" value="Ser/Thr_kinase_AS"/>
</dbReference>
<sequence length="379" mass="42207">MPAPSTVPCQYRTGKTLGSGTYAIVKEAIHVRTGEYFACKVINKKLMEGREHMVRNEIAVLKKISSGHTNIVTLRDYFETAHNLYLCFDLCTGGELFDRICAKGNYYEADAASLVRTIMGSVQYIHSCGIVHRDLKPENLLFRTKAEDADIMIADFGLSRVMDENKHALLTEICGTPGYMAPEIFKKTGHGKPVDVWAMGVIAYFLLAGYTPFDRDSQQEEMEAIIAGDYKFEPAEYWAQVSDTARDFVRECLTIDPTNRPTADEALKHKWLSDITPHFVADPSSPSGGPTDLLPFVKKAFNAKKTWRKAAFSITALNRMSTLAAGGAGGGLKDDVRKHMEESEREHMETASVMYRHLDTSDSGKDELADKLEKVTIQA</sequence>
<keyword evidence="6" id="KW-0808">Transferase</keyword>
<evidence type="ECO:0000256" key="1">
    <source>
        <dbReference type="ARBA" id="ARBA00022741"/>
    </source>
</evidence>
<dbReference type="AlphaFoldDB" id="A0A0D7BIN5"/>
<keyword evidence="6" id="KW-0418">Kinase</keyword>
<dbReference type="Proteomes" id="UP000054007">
    <property type="component" value="Unassembled WGS sequence"/>
</dbReference>
<proteinExistence type="inferred from homology"/>
<dbReference type="InterPro" id="IPR011009">
    <property type="entry name" value="Kinase-like_dom_sf"/>
</dbReference>
<accession>A0A0D7BIN5</accession>
<comment type="similarity">
    <text evidence="4">Belongs to the protein kinase superfamily.</text>
</comment>
<feature type="binding site" evidence="3">
    <location>
        <position position="40"/>
    </location>
    <ligand>
        <name>ATP</name>
        <dbReference type="ChEBI" id="CHEBI:30616"/>
    </ligand>
</feature>
<dbReference type="CDD" id="cd05117">
    <property type="entry name" value="STKc_CAMK"/>
    <property type="match status" value="1"/>
</dbReference>
<evidence type="ECO:0000256" key="4">
    <source>
        <dbReference type="RuleBase" id="RU000304"/>
    </source>
</evidence>
<dbReference type="GO" id="GO:0005524">
    <property type="term" value="F:ATP binding"/>
    <property type="evidence" value="ECO:0007669"/>
    <property type="project" value="UniProtKB-UniRule"/>
</dbReference>